<sequence>MHPGPYDAGCLGIASDDPYNVPYDAAARSCNQRTREKIFKIAILYRTKEQPKAATRGPVNKYPTSQSAHTMLDVCVWHLMTHTVYRTKEQPKAATRGPVNKYPTSQSASHYGAAFLGIASDDPYNVPYEAAARSGNQGTREEIFKIAICNLAPEIKNHWSTCIQAPTMLDVWAHTMLDVCVWHLMTHTVYRTKEQPKAATRGPVNKYPTSQSDVLYQRAARRGNQGTREEIFKIAICKLAPEIENHWSTCIQAPTMLDVWVWHLMTHTIYRTKEQPKPATRGPVKKYPTSQSASPYDAGVLGIASDHP</sequence>
<evidence type="ECO:0000313" key="2">
    <source>
        <dbReference type="EMBL" id="KAJ7714758.1"/>
    </source>
</evidence>
<accession>A0AAD7H907</accession>
<feature type="region of interest" description="Disordered" evidence="1">
    <location>
        <begin position="274"/>
        <end position="308"/>
    </location>
</feature>
<proteinExistence type="predicted"/>
<dbReference type="AlphaFoldDB" id="A0AAD7H907"/>
<evidence type="ECO:0000256" key="1">
    <source>
        <dbReference type="SAM" id="MobiDB-lite"/>
    </source>
</evidence>
<keyword evidence="3" id="KW-1185">Reference proteome</keyword>
<dbReference type="Proteomes" id="UP001215280">
    <property type="component" value="Unassembled WGS sequence"/>
</dbReference>
<dbReference type="EMBL" id="JARJLG010000363">
    <property type="protein sequence ID" value="KAJ7714758.1"/>
    <property type="molecule type" value="Genomic_DNA"/>
</dbReference>
<name>A0AAD7H907_9AGAR</name>
<evidence type="ECO:0000313" key="3">
    <source>
        <dbReference type="Proteomes" id="UP001215280"/>
    </source>
</evidence>
<protein>
    <submittedName>
        <fullName evidence="2">Uncharacterized protein</fullName>
    </submittedName>
</protein>
<reference evidence="2" key="1">
    <citation type="submission" date="2023-03" db="EMBL/GenBank/DDBJ databases">
        <title>Massive genome expansion in bonnet fungi (Mycena s.s.) driven by repeated elements and novel gene families across ecological guilds.</title>
        <authorList>
            <consortium name="Lawrence Berkeley National Laboratory"/>
            <person name="Harder C.B."/>
            <person name="Miyauchi S."/>
            <person name="Viragh M."/>
            <person name="Kuo A."/>
            <person name="Thoen E."/>
            <person name="Andreopoulos B."/>
            <person name="Lu D."/>
            <person name="Skrede I."/>
            <person name="Drula E."/>
            <person name="Henrissat B."/>
            <person name="Morin E."/>
            <person name="Kohler A."/>
            <person name="Barry K."/>
            <person name="LaButti K."/>
            <person name="Morin E."/>
            <person name="Salamov A."/>
            <person name="Lipzen A."/>
            <person name="Mereny Z."/>
            <person name="Hegedus B."/>
            <person name="Baldrian P."/>
            <person name="Stursova M."/>
            <person name="Weitz H."/>
            <person name="Taylor A."/>
            <person name="Grigoriev I.V."/>
            <person name="Nagy L.G."/>
            <person name="Martin F."/>
            <person name="Kauserud H."/>
        </authorList>
    </citation>
    <scope>NUCLEOTIDE SEQUENCE</scope>
    <source>
        <strain evidence="2">CBHHK188m</strain>
    </source>
</reference>
<comment type="caution">
    <text evidence="2">The sequence shown here is derived from an EMBL/GenBank/DDBJ whole genome shotgun (WGS) entry which is preliminary data.</text>
</comment>
<gene>
    <name evidence="2" type="ORF">DFH07DRAFT_785721</name>
</gene>
<organism evidence="2 3">
    <name type="scientific">Mycena maculata</name>
    <dbReference type="NCBI Taxonomy" id="230809"/>
    <lineage>
        <taxon>Eukaryota</taxon>
        <taxon>Fungi</taxon>
        <taxon>Dikarya</taxon>
        <taxon>Basidiomycota</taxon>
        <taxon>Agaricomycotina</taxon>
        <taxon>Agaricomycetes</taxon>
        <taxon>Agaricomycetidae</taxon>
        <taxon>Agaricales</taxon>
        <taxon>Marasmiineae</taxon>
        <taxon>Mycenaceae</taxon>
        <taxon>Mycena</taxon>
    </lineage>
</organism>